<dbReference type="InterPro" id="IPR003678">
    <property type="entry name" value="Put_OMP"/>
</dbReference>
<comment type="caution">
    <text evidence="2">The sequence shown here is derived from an EMBL/GenBank/DDBJ whole genome shotgun (WGS) entry which is preliminary data.</text>
</comment>
<proteinExistence type="predicted"/>
<feature type="transmembrane region" description="Helical" evidence="1">
    <location>
        <begin position="6"/>
        <end position="21"/>
    </location>
</feature>
<dbReference type="AlphaFoldDB" id="V6L651"/>
<protein>
    <submittedName>
        <fullName evidence="2">Membrane protein</fullName>
    </submittedName>
</protein>
<name>V6L651_HELPX</name>
<reference evidence="2 3" key="1">
    <citation type="journal article" date="2013" name="Genome Announc.">
        <title>Draft Genome Sequence of Strain X47-2AL, a Feline Helicobacter pylori Isolate.</title>
        <authorList>
            <person name="Veyrier F.J."/>
            <person name="Ecobichon C."/>
            <person name="Boneca I.G."/>
        </authorList>
    </citation>
    <scope>NUCLEOTIDE SEQUENCE [LARGE SCALE GENOMIC DNA]</scope>
    <source>
        <strain evidence="2 3">X47-2AL</strain>
    </source>
</reference>
<dbReference type="EMBL" id="AWNG01000053">
    <property type="protein sequence ID" value="EST39867.1"/>
    <property type="molecule type" value="Genomic_DNA"/>
</dbReference>
<dbReference type="Pfam" id="PF02521">
    <property type="entry name" value="HP_OMP_2"/>
    <property type="match status" value="1"/>
</dbReference>
<evidence type="ECO:0000313" key="2">
    <source>
        <dbReference type="EMBL" id="EST39867.1"/>
    </source>
</evidence>
<keyword evidence="1" id="KW-0812">Transmembrane</keyword>
<dbReference type="Proteomes" id="UP000017937">
    <property type="component" value="Unassembled WGS sequence"/>
</dbReference>
<keyword evidence="1" id="KW-1133">Transmembrane helix</keyword>
<dbReference type="PATRIC" id="fig|1386083.3.peg.1577"/>
<organism evidence="2 3">
    <name type="scientific">Helicobacter pylori X47-2AL</name>
    <dbReference type="NCBI Taxonomy" id="1386083"/>
    <lineage>
        <taxon>Bacteria</taxon>
        <taxon>Pseudomonadati</taxon>
        <taxon>Campylobacterota</taxon>
        <taxon>Epsilonproteobacteria</taxon>
        <taxon>Campylobacterales</taxon>
        <taxon>Helicobacteraceae</taxon>
        <taxon>Helicobacter</taxon>
    </lineage>
</organism>
<evidence type="ECO:0000256" key="1">
    <source>
        <dbReference type="SAM" id="Phobius"/>
    </source>
</evidence>
<accession>V6L651</accession>
<feature type="transmembrane region" description="Helical" evidence="1">
    <location>
        <begin position="42"/>
        <end position="61"/>
    </location>
</feature>
<keyword evidence="1" id="KW-0472">Membrane</keyword>
<evidence type="ECO:0000313" key="3">
    <source>
        <dbReference type="Proteomes" id="UP000017937"/>
    </source>
</evidence>
<gene>
    <name evidence="2" type="ORF">N871_07940</name>
</gene>
<sequence>MWILINILTLCCFFFFFDYNYNLNKKDHTIKIRESLVRQEKYFLTSSLSLLSFLLCPIEAFDYRFSGRVENFSKIGFNNSQINTKKGIYPTESFIDIVTLAQVKVNLLPKGTENHRLSVSLGGAIAAIPYDKTKYDINQANGKIFGSIVENFIGGYHGYFFNKYLGPAYAGTSQSASYHARPYVVDTAFLRYDYKDVFGFKAGRYEANIDFMSGSNQGWEVYYQPYKTETQRLRFWWWSSFGRGLAFNSWIYEFFATVPYLKKGGNPNNSNDFINYGWHGITTTYSYKGLDAQFFYYFAPKTYNAPGFKLVYDTNRNFQNVGFRSQSMIMTTFPLYYRGWYNPETNTYSLEDSTPHGSLLGRNGVTLNIRQVFWWDNFNWSIGFYNTFGNSDAFLGSHTMPRGNNTSYIGSEISITTRHAGMIGYDFWDNTAYDGLADAITNANTFTFYTSVGGIHKRFAWHVFGRVSHANKNALGQVGRANEYSLQFNASYAFTESILLNFRITYYGARINKGYQAGYFGAPKFNNPDGDFSANYQDRSYMMTNLTLKF</sequence>